<dbReference type="GeneID" id="94197341"/>
<dbReference type="EMBL" id="BPLF01000005">
    <property type="protein sequence ID" value="GIX65860.1"/>
    <property type="molecule type" value="Genomic_DNA"/>
</dbReference>
<dbReference type="RefSeq" id="XP_067717929.1">
    <property type="nucleotide sequence ID" value="XM_067861828.1"/>
</dbReference>
<gene>
    <name evidence="1" type="ORF">BcabD6B2_52950</name>
</gene>
<keyword evidence="2" id="KW-1185">Reference proteome</keyword>
<sequence>MDGGTGQLLAHVRGHVRALDDAGQHVERYDVHGEREAGGLEVGRLQRREQLIAKVEQAPQGSQIVGLELGERLPEDLGQRHLELGHHAEKRNLVVLLEGPERDGAPEEAGAAEGNEGVEVVLPQKVADLHNVLRRGQHLLQKPPKLLAAPGADVGDSVPESGAHVVGPAGDDGEALARLHGAKERGLEVQRQQQAGLDDAGEGGDVLVDARVGGVGVVGALQRYLAPAVAEEQARPGLRGDLERDLEDVLEGGVGHLEDVAVEGLAGVRLVQELVHDVREAEVGGQGVEQVGGHLELALRGEALEAAHAVLVEHAYASGEDAFRRRQQPLGRVGHELLGVPLADGLEVVRVQVEGDVEAAELGVRALADGDELRGEHGHVEAPVGRRLRLQALEHGLQQPDAPLGVELAGSEDLQGVVVDAVRLRQEAGGLQKVLLLGVQVVTQSVVDGAAEGVEGQEAGLVLGHEFRQLGHEELLPHVVGRAGREQLPKVEALFRDGDHLVDQSQGAGGGGAELPENVVADCQSLHYRFVCLWVARGRFLAA</sequence>
<protein>
    <submittedName>
        <fullName evidence="1">Preprotein translocase subunit SecA</fullName>
    </submittedName>
</protein>
<evidence type="ECO:0000313" key="1">
    <source>
        <dbReference type="EMBL" id="GIX65860.1"/>
    </source>
</evidence>
<accession>A0AAV4M0W4</accession>
<organism evidence="1 2">
    <name type="scientific">Babesia caballi</name>
    <dbReference type="NCBI Taxonomy" id="5871"/>
    <lineage>
        <taxon>Eukaryota</taxon>
        <taxon>Sar</taxon>
        <taxon>Alveolata</taxon>
        <taxon>Apicomplexa</taxon>
        <taxon>Aconoidasida</taxon>
        <taxon>Piroplasmida</taxon>
        <taxon>Babesiidae</taxon>
        <taxon>Babesia</taxon>
    </lineage>
</organism>
<reference evidence="1 2" key="1">
    <citation type="submission" date="2021-06" db="EMBL/GenBank/DDBJ databases">
        <title>Genome sequence of Babesia caballi.</title>
        <authorList>
            <person name="Yamagishi J."/>
            <person name="Kidaka T."/>
            <person name="Ochi A."/>
        </authorList>
    </citation>
    <scope>NUCLEOTIDE SEQUENCE [LARGE SCALE GENOMIC DNA]</scope>
    <source>
        <strain evidence="1">USDA-D6B2</strain>
    </source>
</reference>
<proteinExistence type="predicted"/>
<dbReference type="AlphaFoldDB" id="A0AAV4M0W4"/>
<dbReference type="Proteomes" id="UP001497744">
    <property type="component" value="Unassembled WGS sequence"/>
</dbReference>
<comment type="caution">
    <text evidence="1">The sequence shown here is derived from an EMBL/GenBank/DDBJ whole genome shotgun (WGS) entry which is preliminary data.</text>
</comment>
<name>A0AAV4M0W4_BABCB</name>
<evidence type="ECO:0000313" key="2">
    <source>
        <dbReference type="Proteomes" id="UP001497744"/>
    </source>
</evidence>